<dbReference type="EMBL" id="NIGF01000010">
    <property type="protein sequence ID" value="PQV63653.1"/>
    <property type="molecule type" value="Genomic_DNA"/>
</dbReference>
<dbReference type="Pfam" id="PF13490">
    <property type="entry name" value="zf-HC2"/>
    <property type="match status" value="1"/>
</dbReference>
<dbReference type="InParanoid" id="A0A2S8SS67"/>
<dbReference type="Proteomes" id="UP000237684">
    <property type="component" value="Unassembled WGS sequence"/>
</dbReference>
<feature type="compositionally biased region" description="Basic and acidic residues" evidence="1">
    <location>
        <begin position="278"/>
        <end position="288"/>
    </location>
</feature>
<feature type="region of interest" description="Disordered" evidence="1">
    <location>
        <begin position="253"/>
        <end position="299"/>
    </location>
</feature>
<feature type="domain" description="Putative zinc-finger" evidence="2">
    <location>
        <begin position="17"/>
        <end position="51"/>
    </location>
</feature>
<keyword evidence="3" id="KW-0863">Zinc-finger</keyword>
<dbReference type="RefSeq" id="WP_105484063.1">
    <property type="nucleotide sequence ID" value="NZ_NIGF01000010.1"/>
</dbReference>
<reference evidence="3 4" key="1">
    <citation type="journal article" date="2018" name="Syst. Appl. Microbiol.">
        <title>Abditibacterium utsteinense sp. nov., the first cultivated member of candidate phylum FBP, isolated from ice-free Antarctic soil samples.</title>
        <authorList>
            <person name="Tahon G."/>
            <person name="Tytgat B."/>
            <person name="Lebbe L."/>
            <person name="Carlier A."/>
            <person name="Willems A."/>
        </authorList>
    </citation>
    <scope>NUCLEOTIDE SEQUENCE [LARGE SCALE GENOMIC DNA]</scope>
    <source>
        <strain evidence="3 4">LMG 29911</strain>
    </source>
</reference>
<keyword evidence="3" id="KW-0479">Metal-binding</keyword>
<accession>A0A2S8SS67</accession>
<comment type="caution">
    <text evidence="3">The sequence shown here is derived from an EMBL/GenBank/DDBJ whole genome shotgun (WGS) entry which is preliminary data.</text>
</comment>
<feature type="compositionally biased region" description="Acidic residues" evidence="1">
    <location>
        <begin position="437"/>
        <end position="446"/>
    </location>
</feature>
<evidence type="ECO:0000259" key="2">
    <source>
        <dbReference type="Pfam" id="PF13490"/>
    </source>
</evidence>
<name>A0A2S8SS67_9BACT</name>
<evidence type="ECO:0000313" key="4">
    <source>
        <dbReference type="Proteomes" id="UP000237684"/>
    </source>
</evidence>
<feature type="region of interest" description="Disordered" evidence="1">
    <location>
        <begin position="426"/>
        <end position="446"/>
    </location>
</feature>
<evidence type="ECO:0000256" key="1">
    <source>
        <dbReference type="SAM" id="MobiDB-lite"/>
    </source>
</evidence>
<proteinExistence type="predicted"/>
<evidence type="ECO:0000313" key="3">
    <source>
        <dbReference type="EMBL" id="PQV63653.1"/>
    </source>
</evidence>
<dbReference type="InterPro" id="IPR027383">
    <property type="entry name" value="Znf_put"/>
</dbReference>
<keyword evidence="4" id="KW-1185">Reference proteome</keyword>
<sequence length="446" mass="49382">MQTSRGDFSKHPKNDDCNALAPLVMALFDGETNELETRRARAHLLVCPTCAKRWLDWNHSRDLLRVPFAPPPPMLLWRVLMACRLAEFSRHAPVRNSRFSLRQKLPQTQSDAPIGLSAQILARTSRPAPPLLRRNPSIFSLLKMPSLAAPALAILLMTLQHDIAWTPAVAPELETSPRVISPRTRLEKTPRRATTRQARAIFTRADSSLPAPRAAVPATMAARFEEKESNRAPRNEARVEFHDDARVPAPQSRFSAESAAPHLREISFGSQPFSISESRLERDEKSESTKNQSAALRRAPREIVRETAKARAAVSPVSSRSAMLRRAEFAFSASGRVPNLRAAGWKNGAAPADENIDESRSWSAASNRAVRGAGRRHSFPSPGAPQLLRVSLPTSEQTTFPPARLLADDFENDDNRVEEMRSVVDDFRATLAPDDSPAAEDDESAN</sequence>
<gene>
    <name evidence="3" type="ORF">B1R32_110119</name>
</gene>
<dbReference type="GO" id="GO:0008270">
    <property type="term" value="F:zinc ion binding"/>
    <property type="evidence" value="ECO:0007669"/>
    <property type="project" value="UniProtKB-KW"/>
</dbReference>
<organism evidence="3 4">
    <name type="scientific">Abditibacterium utsteinense</name>
    <dbReference type="NCBI Taxonomy" id="1960156"/>
    <lineage>
        <taxon>Bacteria</taxon>
        <taxon>Pseudomonadati</taxon>
        <taxon>Abditibacteriota</taxon>
        <taxon>Abditibacteriia</taxon>
        <taxon>Abditibacteriales</taxon>
        <taxon>Abditibacteriaceae</taxon>
        <taxon>Abditibacterium</taxon>
    </lineage>
</organism>
<keyword evidence="3" id="KW-0862">Zinc</keyword>
<feature type="compositionally biased region" description="Polar residues" evidence="1">
    <location>
        <begin position="268"/>
        <end position="277"/>
    </location>
</feature>
<protein>
    <submittedName>
        <fullName evidence="3">Zinc-finger</fullName>
    </submittedName>
</protein>
<dbReference type="AlphaFoldDB" id="A0A2S8SS67"/>